<dbReference type="InterPro" id="IPR014922">
    <property type="entry name" value="YdhG-like"/>
</dbReference>
<keyword evidence="3" id="KW-1185">Reference proteome</keyword>
<name>A0ABT2YRD7_9GAMM</name>
<sequence length="137" mass="15885">MVTDMFSNLEVEQVYMAFPDSIRDKLLQTRAFIFEIAEEAEEIGHIEETLKWGVPSYLTSSPKSGTTLRLSKLKSEETKYAMSVHCQSSLISEFKEIYPDQMYDGNRSIIFDVRDNPSETLIKHFVYAALTYHCRKK</sequence>
<dbReference type="Pfam" id="PF08818">
    <property type="entry name" value="DUF1801"/>
    <property type="match status" value="1"/>
</dbReference>
<comment type="caution">
    <text evidence="2">The sequence shown here is derived from an EMBL/GenBank/DDBJ whole genome shotgun (WGS) entry which is preliminary data.</text>
</comment>
<feature type="domain" description="YdhG-like" evidence="1">
    <location>
        <begin position="23"/>
        <end position="130"/>
    </location>
</feature>
<reference evidence="2 3" key="1">
    <citation type="submission" date="2022-10" db="EMBL/GenBank/DDBJ databases">
        <title>Marinomonas transparenta sp. nov. and Marinomonas sargassi sp. nov., isolated from marine alga (Sargassum natans (L.) Gaillon).</title>
        <authorList>
            <person name="Wang Y."/>
        </authorList>
    </citation>
    <scope>NUCLEOTIDE SEQUENCE [LARGE SCALE GENOMIC DNA]</scope>
    <source>
        <strain evidence="2 3">C2222</strain>
    </source>
</reference>
<gene>
    <name evidence="2" type="ORF">OFY17_06100</name>
</gene>
<dbReference type="Proteomes" id="UP001209713">
    <property type="component" value="Unassembled WGS sequence"/>
</dbReference>
<evidence type="ECO:0000313" key="3">
    <source>
        <dbReference type="Proteomes" id="UP001209713"/>
    </source>
</evidence>
<evidence type="ECO:0000313" key="2">
    <source>
        <dbReference type="EMBL" id="MCV2402461.1"/>
    </source>
</evidence>
<dbReference type="RefSeq" id="WP_263529841.1">
    <property type="nucleotide sequence ID" value="NZ_JAOVZB010000002.1"/>
</dbReference>
<protein>
    <submittedName>
        <fullName evidence="2">DUF1801 domain-containing protein</fullName>
    </submittedName>
</protein>
<accession>A0ABT2YRD7</accession>
<dbReference type="EMBL" id="JAOVZB010000002">
    <property type="protein sequence ID" value="MCV2402461.1"/>
    <property type="molecule type" value="Genomic_DNA"/>
</dbReference>
<proteinExistence type="predicted"/>
<dbReference type="SUPFAM" id="SSF159888">
    <property type="entry name" value="YdhG-like"/>
    <property type="match status" value="1"/>
</dbReference>
<evidence type="ECO:0000259" key="1">
    <source>
        <dbReference type="Pfam" id="PF08818"/>
    </source>
</evidence>
<organism evidence="2 3">
    <name type="scientific">Marinomonas sargassi</name>
    <dbReference type="NCBI Taxonomy" id="2984494"/>
    <lineage>
        <taxon>Bacteria</taxon>
        <taxon>Pseudomonadati</taxon>
        <taxon>Pseudomonadota</taxon>
        <taxon>Gammaproteobacteria</taxon>
        <taxon>Oceanospirillales</taxon>
        <taxon>Oceanospirillaceae</taxon>
        <taxon>Marinomonas</taxon>
    </lineage>
</organism>